<organism evidence="1 2">
    <name type="scientific">Lagenidium giganteum</name>
    <dbReference type="NCBI Taxonomy" id="4803"/>
    <lineage>
        <taxon>Eukaryota</taxon>
        <taxon>Sar</taxon>
        <taxon>Stramenopiles</taxon>
        <taxon>Oomycota</taxon>
        <taxon>Peronosporomycetes</taxon>
        <taxon>Pythiales</taxon>
        <taxon>Pythiaceae</taxon>
    </lineage>
</organism>
<sequence>MTEAVRTTIVSSEIYHCQRRGVACCSAHCASSPIRSEITSERGLRDCYAKTSQALPSRTCCEIQGDGVEDFTNKQPMRTTVLGLQERADGSPIVNASVSF</sequence>
<reference evidence="1" key="2">
    <citation type="journal article" date="2023" name="Microbiol Resour">
        <title>Decontamination and Annotation of the Draft Genome Sequence of the Oomycete Lagenidium giganteum ARSEF 373.</title>
        <authorList>
            <person name="Morgan W.R."/>
            <person name="Tartar A."/>
        </authorList>
    </citation>
    <scope>NUCLEOTIDE SEQUENCE</scope>
    <source>
        <strain evidence="1">ARSEF 373</strain>
    </source>
</reference>
<evidence type="ECO:0000313" key="1">
    <source>
        <dbReference type="EMBL" id="DBA01613.1"/>
    </source>
</evidence>
<comment type="caution">
    <text evidence="1">The sequence shown here is derived from an EMBL/GenBank/DDBJ whole genome shotgun (WGS) entry which is preliminary data.</text>
</comment>
<gene>
    <name evidence="1" type="ORF">N0F65_011369</name>
</gene>
<dbReference type="Proteomes" id="UP001146120">
    <property type="component" value="Unassembled WGS sequence"/>
</dbReference>
<protein>
    <submittedName>
        <fullName evidence="1">Uncharacterized protein</fullName>
    </submittedName>
</protein>
<reference evidence="1" key="1">
    <citation type="submission" date="2022-11" db="EMBL/GenBank/DDBJ databases">
        <authorList>
            <person name="Morgan W.R."/>
            <person name="Tartar A."/>
        </authorList>
    </citation>
    <scope>NUCLEOTIDE SEQUENCE</scope>
    <source>
        <strain evidence="1">ARSEF 373</strain>
    </source>
</reference>
<accession>A0AAV2Z3U7</accession>
<keyword evidence="2" id="KW-1185">Reference proteome</keyword>
<dbReference type="AlphaFoldDB" id="A0AAV2Z3U7"/>
<proteinExistence type="predicted"/>
<evidence type="ECO:0000313" key="2">
    <source>
        <dbReference type="Proteomes" id="UP001146120"/>
    </source>
</evidence>
<name>A0AAV2Z3U7_9STRA</name>
<dbReference type="EMBL" id="DAKRPA010000044">
    <property type="protein sequence ID" value="DBA01613.1"/>
    <property type="molecule type" value="Genomic_DNA"/>
</dbReference>